<protein>
    <submittedName>
        <fullName evidence="2">DUF1294 domain-containing protein</fullName>
    </submittedName>
</protein>
<keyword evidence="1" id="KW-1133">Transmembrane helix</keyword>
<dbReference type="InterPro" id="IPR010718">
    <property type="entry name" value="DUF1294"/>
</dbReference>
<proteinExistence type="predicted"/>
<gene>
    <name evidence="2" type="ORF">RGQ13_11565</name>
</gene>
<dbReference type="Proteomes" id="UP001258994">
    <property type="component" value="Chromosome"/>
</dbReference>
<organism evidence="2 3">
    <name type="scientific">Thalassotalea psychrophila</name>
    <dbReference type="NCBI Taxonomy" id="3065647"/>
    <lineage>
        <taxon>Bacteria</taxon>
        <taxon>Pseudomonadati</taxon>
        <taxon>Pseudomonadota</taxon>
        <taxon>Gammaproteobacteria</taxon>
        <taxon>Alteromonadales</taxon>
        <taxon>Colwelliaceae</taxon>
        <taxon>Thalassotalea</taxon>
    </lineage>
</organism>
<sequence length="139" mass="16082">MTQSASKQHTSVNKRKSSLWTLYLAYLYILAIGGLVLIEYVSLHFLTGYVLLSIVTIIVYGWDKRAAQLNRWRTSEQSLQLLALIGGWPGAIWAQQKFRHKSKKRSFRIQLWLMIVLNISTFAWFFVPPVSNFIGSLIY</sequence>
<dbReference type="RefSeq" id="WP_348389905.1">
    <property type="nucleotide sequence ID" value="NZ_CP134145.1"/>
</dbReference>
<name>A0ABY9TR13_9GAMM</name>
<dbReference type="Pfam" id="PF06961">
    <property type="entry name" value="DUF1294"/>
    <property type="match status" value="1"/>
</dbReference>
<reference evidence="3" key="1">
    <citation type="submission" date="2023-09" db="EMBL/GenBank/DDBJ databases">
        <authorList>
            <person name="Li S."/>
            <person name="Li X."/>
            <person name="Zhang C."/>
            <person name="Zhao Z."/>
        </authorList>
    </citation>
    <scope>NUCLEOTIDE SEQUENCE [LARGE SCALE GENOMIC DNA]</scope>
    <source>
        <strain evidence="3">SQ149</strain>
    </source>
</reference>
<keyword evidence="1" id="KW-0472">Membrane</keyword>
<evidence type="ECO:0000313" key="2">
    <source>
        <dbReference type="EMBL" id="WNC70768.1"/>
    </source>
</evidence>
<evidence type="ECO:0000313" key="3">
    <source>
        <dbReference type="Proteomes" id="UP001258994"/>
    </source>
</evidence>
<evidence type="ECO:0000256" key="1">
    <source>
        <dbReference type="SAM" id="Phobius"/>
    </source>
</evidence>
<keyword evidence="3" id="KW-1185">Reference proteome</keyword>
<feature type="transmembrane region" description="Helical" evidence="1">
    <location>
        <begin position="109"/>
        <end position="127"/>
    </location>
</feature>
<feature type="transmembrane region" description="Helical" evidence="1">
    <location>
        <begin position="44"/>
        <end position="62"/>
    </location>
</feature>
<keyword evidence="1" id="KW-0812">Transmembrane</keyword>
<accession>A0ABY9TR13</accession>
<feature type="transmembrane region" description="Helical" evidence="1">
    <location>
        <begin position="20"/>
        <end position="38"/>
    </location>
</feature>
<dbReference type="EMBL" id="CP134145">
    <property type="protein sequence ID" value="WNC70768.1"/>
    <property type="molecule type" value="Genomic_DNA"/>
</dbReference>